<dbReference type="EMBL" id="PTJC01000006">
    <property type="protein sequence ID" value="PPK85054.1"/>
    <property type="molecule type" value="Genomic_DNA"/>
</dbReference>
<dbReference type="CDD" id="cd07814">
    <property type="entry name" value="SRPBCC_CalC_Aha1-like"/>
    <property type="match status" value="1"/>
</dbReference>
<dbReference type="AlphaFoldDB" id="A0A2S6I1L3"/>
<evidence type="ECO:0000313" key="3">
    <source>
        <dbReference type="EMBL" id="PPK85054.1"/>
    </source>
</evidence>
<reference evidence="3 4" key="1">
    <citation type="submission" date="2018-02" db="EMBL/GenBank/DDBJ databases">
        <title>Genomic Encyclopedia of Archaeal and Bacterial Type Strains, Phase II (KMG-II): from individual species to whole genera.</title>
        <authorList>
            <person name="Goeker M."/>
        </authorList>
    </citation>
    <scope>NUCLEOTIDE SEQUENCE [LARGE SCALE GENOMIC DNA]</scope>
    <source>
        <strain evidence="3 4">DSM 29526</strain>
    </source>
</reference>
<keyword evidence="4" id="KW-1185">Reference proteome</keyword>
<evidence type="ECO:0000259" key="2">
    <source>
        <dbReference type="Pfam" id="PF08327"/>
    </source>
</evidence>
<comment type="caution">
    <text evidence="3">The sequence shown here is derived from an EMBL/GenBank/DDBJ whole genome shotgun (WGS) entry which is preliminary data.</text>
</comment>
<dbReference type="RefSeq" id="WP_170067646.1">
    <property type="nucleotide sequence ID" value="NZ_PTJC01000006.1"/>
</dbReference>
<comment type="similarity">
    <text evidence="1">Belongs to the AHA1 family.</text>
</comment>
<dbReference type="Gene3D" id="3.30.530.20">
    <property type="match status" value="1"/>
</dbReference>
<name>A0A2S6I1L3_9BACT</name>
<dbReference type="Pfam" id="PF08327">
    <property type="entry name" value="AHSA1"/>
    <property type="match status" value="1"/>
</dbReference>
<dbReference type="InterPro" id="IPR023393">
    <property type="entry name" value="START-like_dom_sf"/>
</dbReference>
<gene>
    <name evidence="3" type="ORF">CLV84_1943</name>
</gene>
<organism evidence="3 4">
    <name type="scientific">Neolewinella xylanilytica</name>
    <dbReference type="NCBI Taxonomy" id="1514080"/>
    <lineage>
        <taxon>Bacteria</taxon>
        <taxon>Pseudomonadati</taxon>
        <taxon>Bacteroidota</taxon>
        <taxon>Saprospiria</taxon>
        <taxon>Saprospirales</taxon>
        <taxon>Lewinellaceae</taxon>
        <taxon>Neolewinella</taxon>
    </lineage>
</organism>
<evidence type="ECO:0000313" key="4">
    <source>
        <dbReference type="Proteomes" id="UP000237662"/>
    </source>
</evidence>
<feature type="domain" description="Activator of Hsp90 ATPase homologue 1/2-like C-terminal" evidence="2">
    <location>
        <begin position="12"/>
        <end position="144"/>
    </location>
</feature>
<sequence length="155" mass="17735">METLTFTTVIHAPVRTVWETITDPTTYREWTGAAFPGSRFEGEWVEGKDIRFVGEDGSGTLAHLNRLEPYRLVESEHIAMLLPSGMSDTNSEQASSWIGTRENYYLEEHNGATRMRVEMHTPSEWVDMFQESWPVLLDKLKEMCEHSTTPPTPSI</sequence>
<evidence type="ECO:0000256" key="1">
    <source>
        <dbReference type="ARBA" id="ARBA00006817"/>
    </source>
</evidence>
<dbReference type="InterPro" id="IPR013538">
    <property type="entry name" value="ASHA1/2-like_C"/>
</dbReference>
<accession>A0A2S6I1L3</accession>
<dbReference type="Proteomes" id="UP000237662">
    <property type="component" value="Unassembled WGS sequence"/>
</dbReference>
<proteinExistence type="inferred from homology"/>
<dbReference type="SUPFAM" id="SSF55961">
    <property type="entry name" value="Bet v1-like"/>
    <property type="match status" value="1"/>
</dbReference>
<protein>
    <submittedName>
        <fullName evidence="3">Uncharacterized protein YndB with AHSA1/START domain</fullName>
    </submittedName>
</protein>